<dbReference type="GO" id="GO:0016301">
    <property type="term" value="F:kinase activity"/>
    <property type="evidence" value="ECO:0007669"/>
    <property type="project" value="UniProtKB-KW"/>
</dbReference>
<keyword evidence="5" id="KW-0808">Transferase</keyword>
<dbReference type="InterPro" id="IPR003594">
    <property type="entry name" value="HATPase_dom"/>
</dbReference>
<dbReference type="PROSITE" id="PS50109">
    <property type="entry name" value="HIS_KIN"/>
    <property type="match status" value="1"/>
</dbReference>
<protein>
    <recommendedName>
        <fullName evidence="2">histidine kinase</fullName>
        <ecNumber evidence="2">2.7.13.3</ecNumber>
    </recommendedName>
</protein>
<dbReference type="SMART" id="SM00387">
    <property type="entry name" value="HATPase_c"/>
    <property type="match status" value="1"/>
</dbReference>
<sequence length="441" mass="49410">MSDHLARYPEYNQIIQAVLKADALLSGQKEVLELLAKRAPLFQVLHRLVSIVEEQYDGTFCSILLVDNVNKTFKAGVRVEYEKNYSEEETGVSILPPYMGPCCMASHLHEPVLVADIANDARWQAPWRDWALSNDLQSCRSQPIFSSTGEVLGTFAMYHKKYADPTSANLYQIEVTSHIAGIAIERKMIEQAELLKIEEERRLNAELTQAVKLRDEFLSIASHELSSPLALLKMQTELHKEMLEEGELTHDDMVQLFDNHATRLDKVIAAVRTMLDSSSASAGKLELRYHDFDLADLLKDVVQRLKPLVEKAGTHISLQADTSIYGQWDQFKIEQVFTNLITNSIKYGEHKPISIRLTSDQGIAHLEVQDQGIGIAPEDHGKIFERYERVVPTGNKASGLGLGLHIVKEIVVAHQGTIHVESDIGSGSKFIVELPIHAMAI</sequence>
<keyword evidence="5" id="KW-0418">Kinase</keyword>
<dbReference type="SMART" id="SM00388">
    <property type="entry name" value="HisKA"/>
    <property type="match status" value="1"/>
</dbReference>
<evidence type="ECO:0000256" key="2">
    <source>
        <dbReference type="ARBA" id="ARBA00012438"/>
    </source>
</evidence>
<dbReference type="InterPro" id="IPR005467">
    <property type="entry name" value="His_kinase_dom"/>
</dbReference>
<proteinExistence type="predicted"/>
<dbReference type="InterPro" id="IPR003018">
    <property type="entry name" value="GAF"/>
</dbReference>
<comment type="catalytic activity">
    <reaction evidence="1">
        <text>ATP + protein L-histidine = ADP + protein N-phospho-L-histidine.</text>
        <dbReference type="EC" id="2.7.13.3"/>
    </reaction>
</comment>
<gene>
    <name evidence="5" type="ORF">LVJ82_13460</name>
</gene>
<dbReference type="RefSeq" id="WP_058357849.1">
    <property type="nucleotide sequence ID" value="NZ_CABKVG010000010.1"/>
</dbReference>
<keyword evidence="6" id="KW-1185">Reference proteome</keyword>
<dbReference type="PRINTS" id="PR00344">
    <property type="entry name" value="BCTRLSENSOR"/>
</dbReference>
<dbReference type="CDD" id="cd00082">
    <property type="entry name" value="HisKA"/>
    <property type="match status" value="1"/>
</dbReference>
<dbReference type="SUPFAM" id="SSF47384">
    <property type="entry name" value="Homodimeric domain of signal transducing histidine kinase"/>
    <property type="match status" value="1"/>
</dbReference>
<evidence type="ECO:0000313" key="6">
    <source>
        <dbReference type="Proteomes" id="UP000832011"/>
    </source>
</evidence>
<accession>A0ABY4E4V9</accession>
<dbReference type="SMART" id="SM00065">
    <property type="entry name" value="GAF"/>
    <property type="match status" value="1"/>
</dbReference>
<dbReference type="InterPro" id="IPR029016">
    <property type="entry name" value="GAF-like_dom_sf"/>
</dbReference>
<evidence type="ECO:0000256" key="3">
    <source>
        <dbReference type="ARBA" id="ARBA00022553"/>
    </source>
</evidence>
<dbReference type="SUPFAM" id="SSF55781">
    <property type="entry name" value="GAF domain-like"/>
    <property type="match status" value="1"/>
</dbReference>
<feature type="domain" description="Histidine kinase" evidence="4">
    <location>
        <begin position="220"/>
        <end position="438"/>
    </location>
</feature>
<dbReference type="Gene3D" id="1.10.287.130">
    <property type="match status" value="1"/>
</dbReference>
<evidence type="ECO:0000313" key="5">
    <source>
        <dbReference type="EMBL" id="UOO88467.1"/>
    </source>
</evidence>
<dbReference type="Gene3D" id="3.30.565.10">
    <property type="entry name" value="Histidine kinase-like ATPase, C-terminal domain"/>
    <property type="match status" value="1"/>
</dbReference>
<dbReference type="InterPro" id="IPR004358">
    <property type="entry name" value="Sig_transdc_His_kin-like_C"/>
</dbReference>
<dbReference type="Gene3D" id="3.30.450.40">
    <property type="match status" value="1"/>
</dbReference>
<dbReference type="EMBL" id="CP091511">
    <property type="protein sequence ID" value="UOO88467.1"/>
    <property type="molecule type" value="Genomic_DNA"/>
</dbReference>
<dbReference type="PANTHER" id="PTHR43547:SF2">
    <property type="entry name" value="HYBRID SIGNAL TRANSDUCTION HISTIDINE KINASE C"/>
    <property type="match status" value="1"/>
</dbReference>
<evidence type="ECO:0000259" key="4">
    <source>
        <dbReference type="PROSITE" id="PS50109"/>
    </source>
</evidence>
<dbReference type="EC" id="2.7.13.3" evidence="2"/>
<dbReference type="Pfam" id="PF02518">
    <property type="entry name" value="HATPase_c"/>
    <property type="match status" value="1"/>
</dbReference>
<evidence type="ECO:0000256" key="1">
    <source>
        <dbReference type="ARBA" id="ARBA00000085"/>
    </source>
</evidence>
<dbReference type="PANTHER" id="PTHR43547">
    <property type="entry name" value="TWO-COMPONENT HISTIDINE KINASE"/>
    <property type="match status" value="1"/>
</dbReference>
<organism evidence="5 6">
    <name type="scientific">Vitreoscilla massiliensis</name>
    <dbReference type="NCBI Taxonomy" id="1689272"/>
    <lineage>
        <taxon>Bacteria</taxon>
        <taxon>Pseudomonadati</taxon>
        <taxon>Pseudomonadota</taxon>
        <taxon>Betaproteobacteria</taxon>
        <taxon>Neisseriales</taxon>
        <taxon>Neisseriaceae</taxon>
        <taxon>Vitreoscilla</taxon>
    </lineage>
</organism>
<dbReference type="Pfam" id="PF13185">
    <property type="entry name" value="GAF_2"/>
    <property type="match status" value="1"/>
</dbReference>
<reference evidence="5 6" key="1">
    <citation type="journal article" date="2022" name="Res Sq">
        <title>Evolution of multicellular longitudinally dividing oral cavity symbionts (Neisseriaceae).</title>
        <authorList>
            <person name="Nyongesa S."/>
            <person name="Weber P."/>
            <person name="Bernet E."/>
            <person name="Pullido F."/>
            <person name="Nieckarz M."/>
            <person name="Delaby M."/>
            <person name="Nieves C."/>
            <person name="Viehboeck T."/>
            <person name="Krause N."/>
            <person name="Rivera-Millot A."/>
            <person name="Nakamura A."/>
            <person name="Vischer N."/>
            <person name="VanNieuwenhze M."/>
            <person name="Brun Y."/>
            <person name="Cava F."/>
            <person name="Bulgheresi S."/>
            <person name="Veyrier F."/>
        </authorList>
    </citation>
    <scope>NUCLEOTIDE SEQUENCE [LARGE SCALE GENOMIC DNA]</scope>
    <source>
        <strain evidence="5 6">SN4</strain>
    </source>
</reference>
<dbReference type="Proteomes" id="UP000832011">
    <property type="component" value="Chromosome"/>
</dbReference>
<keyword evidence="3" id="KW-0597">Phosphoprotein</keyword>
<dbReference type="InterPro" id="IPR036097">
    <property type="entry name" value="HisK_dim/P_sf"/>
</dbReference>
<dbReference type="InterPro" id="IPR036890">
    <property type="entry name" value="HATPase_C_sf"/>
</dbReference>
<name>A0ABY4E4V9_9NEIS</name>
<dbReference type="SUPFAM" id="SSF55874">
    <property type="entry name" value="ATPase domain of HSP90 chaperone/DNA topoisomerase II/histidine kinase"/>
    <property type="match status" value="1"/>
</dbReference>
<dbReference type="InterPro" id="IPR003661">
    <property type="entry name" value="HisK_dim/P_dom"/>
</dbReference>